<organism evidence="2">
    <name type="scientific">Compsopogon caeruleus</name>
    <dbReference type="NCBI Taxonomy" id="31354"/>
    <lineage>
        <taxon>Eukaryota</taxon>
        <taxon>Rhodophyta</taxon>
        <taxon>Compsopogonophyceae</taxon>
        <taxon>Compsopogonales</taxon>
        <taxon>Compsopogonaceae</taxon>
        <taxon>Compsopogon</taxon>
    </lineage>
</organism>
<evidence type="ECO:0000313" key="2">
    <source>
        <dbReference type="EMBL" id="CAD9220964.1"/>
    </source>
</evidence>
<proteinExistence type="predicted"/>
<feature type="region of interest" description="Disordered" evidence="1">
    <location>
        <begin position="211"/>
        <end position="366"/>
    </location>
</feature>
<gene>
    <name evidence="2" type="ORF">CCAE0312_LOCUS204</name>
</gene>
<evidence type="ECO:0000256" key="1">
    <source>
        <dbReference type="SAM" id="MobiDB-lite"/>
    </source>
</evidence>
<reference evidence="2" key="1">
    <citation type="submission" date="2021-01" db="EMBL/GenBank/DDBJ databases">
        <authorList>
            <person name="Corre E."/>
            <person name="Pelletier E."/>
            <person name="Niang G."/>
            <person name="Scheremetjew M."/>
            <person name="Finn R."/>
            <person name="Kale V."/>
            <person name="Holt S."/>
            <person name="Cochrane G."/>
            <person name="Meng A."/>
            <person name="Brown T."/>
            <person name="Cohen L."/>
        </authorList>
    </citation>
    <scope>NUCLEOTIDE SEQUENCE</scope>
    <source>
        <strain evidence="2">SAG 36.94</strain>
    </source>
</reference>
<feature type="compositionally biased region" description="Polar residues" evidence="1">
    <location>
        <begin position="276"/>
        <end position="291"/>
    </location>
</feature>
<feature type="compositionally biased region" description="Basic and acidic residues" evidence="1">
    <location>
        <begin position="266"/>
        <end position="275"/>
    </location>
</feature>
<name>A0A7S1X958_9RHOD</name>
<sequence>MDKARKAGLAWEEGAERTITHHVVESVGPQAVGLFRILLGLQRVEVVSPDWVALVLDVVENSCRAAVDAPSDTAAEARTRLPDPASHRPVWAGDIVARLETLEPRISSPLSTEWRARLLSPLPGRRGMFRGIAFEFASRSVRERWRLAIEAGEGSLVSDGTIESRRVVRISEKPCQPNESSHYKRRPILDEIALACAVLRGQLEIEWQSTEAEGHPTIGPDGFRKPIRASQARIRKPSAELDDESSDDRPELTPSHEPQSNFTERAGMKPRESDMLRQQATSRSSLAQIQRASILLDEDSSSDPPLEMVTRDTPPQDKLLGDQLYEERQTPTSISPGAEAPRAKQGTLSDLGENKPPTISDVDPVVKPSTADAYEESIHRGFLRRKRVRVDPGYDNRNTCSRVRVKSWEPPLRPAPRAPHGVDVRIFDRVPKSFSEKSYIRCKEVAR</sequence>
<protein>
    <recommendedName>
        <fullName evidence="3">BRCT domain-containing protein</fullName>
    </recommendedName>
</protein>
<dbReference type="AlphaFoldDB" id="A0A7S1X958"/>
<dbReference type="EMBL" id="HBGH01000400">
    <property type="protein sequence ID" value="CAD9220964.1"/>
    <property type="molecule type" value="Transcribed_RNA"/>
</dbReference>
<evidence type="ECO:0008006" key="3">
    <source>
        <dbReference type="Google" id="ProtNLM"/>
    </source>
</evidence>
<accession>A0A7S1X958</accession>